<feature type="chain" id="PRO_5045394415" description="Secretion system C-terminal sorting domain-containing protein" evidence="2">
    <location>
        <begin position="20"/>
        <end position="362"/>
    </location>
</feature>
<sequence length="362" mass="38514">MKKITFSLFAFFAAIALSAQENPFVNGMVFDSSSTVCAGDGEGNCDPEGSDIPLTSQVGISLGEETNEIIISDITGGLYVQGYGAPMGNEATIVVDSDNQTLTVTDAPDVVFGGDSFNATGSYTVVDGQVDTFTLTWSNNYGDAGTTDFTFNSIVTAPGVASNPTPADNATDVPVNTLQDADDNTVTAVDFAFDAPTTGDAPETYRIVISNDITFPANTETETFTISGNFPATTTDFSELYLPGAQYFEENTTYYWTVTPTNLGGTPSDVEVWTFTTAGELNVSDFEAVTFDHYIDNNSSLVLSSDKVVSSVKLYSILGQEVLAQELNATSGKLNISSFNAGVYLAQVQIEGQTKTFKFIKK</sequence>
<dbReference type="Proteomes" id="UP000615593">
    <property type="component" value="Unassembled WGS sequence"/>
</dbReference>
<dbReference type="InterPro" id="IPR026444">
    <property type="entry name" value="Secre_tail"/>
</dbReference>
<feature type="signal peptide" evidence="2">
    <location>
        <begin position="1"/>
        <end position="19"/>
    </location>
</feature>
<organism evidence="4 5">
    <name type="scientific">Mesonia mobilis</name>
    <dbReference type="NCBI Taxonomy" id="369791"/>
    <lineage>
        <taxon>Bacteria</taxon>
        <taxon>Pseudomonadati</taxon>
        <taxon>Bacteroidota</taxon>
        <taxon>Flavobacteriia</taxon>
        <taxon>Flavobacteriales</taxon>
        <taxon>Flavobacteriaceae</taxon>
        <taxon>Mesonia</taxon>
    </lineage>
</organism>
<feature type="domain" description="Secretion system C-terminal sorting" evidence="3">
    <location>
        <begin position="310"/>
        <end position="360"/>
    </location>
</feature>
<keyword evidence="5" id="KW-1185">Reference proteome</keyword>
<evidence type="ECO:0000313" key="4">
    <source>
        <dbReference type="EMBL" id="GGZ54188.1"/>
    </source>
</evidence>
<comment type="caution">
    <text evidence="4">The sequence shown here is derived from an EMBL/GenBank/DDBJ whole genome shotgun (WGS) entry which is preliminary data.</text>
</comment>
<evidence type="ECO:0000256" key="2">
    <source>
        <dbReference type="SAM" id="SignalP"/>
    </source>
</evidence>
<proteinExistence type="predicted"/>
<gene>
    <name evidence="4" type="ORF">GCM10008088_14840</name>
</gene>
<dbReference type="Pfam" id="PF18962">
    <property type="entry name" value="Por_Secre_tail"/>
    <property type="match status" value="1"/>
</dbReference>
<evidence type="ECO:0000259" key="3">
    <source>
        <dbReference type="Pfam" id="PF18962"/>
    </source>
</evidence>
<accession>A0ABQ3BQD4</accession>
<protein>
    <recommendedName>
        <fullName evidence="3">Secretion system C-terminal sorting domain-containing protein</fullName>
    </recommendedName>
</protein>
<name>A0ABQ3BQD4_9FLAO</name>
<reference evidence="5" key="1">
    <citation type="journal article" date="2019" name="Int. J. Syst. Evol. Microbiol.">
        <title>The Global Catalogue of Microorganisms (GCM) 10K type strain sequencing project: providing services to taxonomists for standard genome sequencing and annotation.</title>
        <authorList>
            <consortium name="The Broad Institute Genomics Platform"/>
            <consortium name="The Broad Institute Genome Sequencing Center for Infectious Disease"/>
            <person name="Wu L."/>
            <person name="Ma J."/>
        </authorList>
    </citation>
    <scope>NUCLEOTIDE SEQUENCE [LARGE SCALE GENOMIC DNA]</scope>
    <source>
        <strain evidence="5">KCTC 12708</strain>
    </source>
</reference>
<dbReference type="EMBL" id="BMWY01000003">
    <property type="protein sequence ID" value="GGZ54188.1"/>
    <property type="molecule type" value="Genomic_DNA"/>
</dbReference>
<evidence type="ECO:0000256" key="1">
    <source>
        <dbReference type="ARBA" id="ARBA00022729"/>
    </source>
</evidence>
<evidence type="ECO:0000313" key="5">
    <source>
        <dbReference type="Proteomes" id="UP000615593"/>
    </source>
</evidence>
<keyword evidence="1 2" id="KW-0732">Signal</keyword>
<dbReference type="NCBIfam" id="TIGR04183">
    <property type="entry name" value="Por_Secre_tail"/>
    <property type="match status" value="1"/>
</dbReference>